<name>A0A318MV09_9PROT</name>
<evidence type="ECO:0000313" key="2">
    <source>
        <dbReference type="Proteomes" id="UP000247565"/>
    </source>
</evidence>
<dbReference type="Proteomes" id="UP000247565">
    <property type="component" value="Unassembled WGS sequence"/>
</dbReference>
<dbReference type="EMBL" id="QGLT01000004">
    <property type="protein sequence ID" value="PXY99773.1"/>
    <property type="molecule type" value="Genomic_DNA"/>
</dbReference>
<dbReference type="Gene3D" id="3.30.160.150">
    <property type="entry name" value="Lipoprotein like domain"/>
    <property type="match status" value="1"/>
</dbReference>
<proteinExistence type="predicted"/>
<gene>
    <name evidence="1" type="ORF">DK869_07480</name>
</gene>
<comment type="caution">
    <text evidence="1">The sequence shown here is derived from an EMBL/GenBank/DDBJ whole genome shotgun (WGS) entry which is preliminary data.</text>
</comment>
<keyword evidence="2" id="KW-1185">Reference proteome</keyword>
<organism evidence="1 2">
    <name type="scientific">Commensalibacter melissae</name>
    <dbReference type="NCBI Taxonomy" id="2070537"/>
    <lineage>
        <taxon>Bacteria</taxon>
        <taxon>Pseudomonadati</taxon>
        <taxon>Pseudomonadota</taxon>
        <taxon>Alphaproteobacteria</taxon>
        <taxon>Acetobacterales</taxon>
        <taxon>Acetobacteraceae</taxon>
    </lineage>
</organism>
<evidence type="ECO:0000313" key="1">
    <source>
        <dbReference type="EMBL" id="PXY99773.1"/>
    </source>
</evidence>
<sequence length="238" mass="26435">MKSLTIFLKKSSVPLWFAILLAGCGFHPVYKKTATLDTNKELKKVYIPVLNDRFGQQIRQFLQQNMAGDGPEDPKTYELDVTPSLSEEAIDIHYDNSSGRARMTGNAHWILKTISVNPVILAQGDAQTMDGYNITFEQYFAQTLNDENAQTRVAQNLANEVTQQVAVWFRHNDSFQETSKVPNTPKAQYMLPSMMPGTSGAQTQSAGSDGMPAMATGRNTMIPVGMDNMTEDEMPSDK</sequence>
<reference evidence="1 2" key="1">
    <citation type="submission" date="2018-05" db="EMBL/GenBank/DDBJ databases">
        <title>Reference genomes for bee gut microbiota database.</title>
        <authorList>
            <person name="Ellegaard K.M."/>
        </authorList>
    </citation>
    <scope>NUCLEOTIDE SEQUENCE [LARGE SCALE GENOMIC DNA]</scope>
    <source>
        <strain evidence="1 2">ESL0284</strain>
    </source>
</reference>
<protein>
    <recommendedName>
        <fullName evidence="3">LPS-assembly lipoprotein LptE</fullName>
    </recommendedName>
</protein>
<accession>A0A318MV09</accession>
<dbReference type="OrthoDB" id="8480109at2"/>
<evidence type="ECO:0008006" key="3">
    <source>
        <dbReference type="Google" id="ProtNLM"/>
    </source>
</evidence>
<dbReference type="AlphaFoldDB" id="A0A318MV09"/>
<dbReference type="RefSeq" id="WP_110439393.1">
    <property type="nucleotide sequence ID" value="NZ_CP046393.1"/>
</dbReference>
<dbReference type="PROSITE" id="PS51257">
    <property type="entry name" value="PROKAR_LIPOPROTEIN"/>
    <property type="match status" value="1"/>
</dbReference>